<name>A0A9W8JDJ1_9AGAR</name>
<accession>A0A9W8JDJ1</accession>
<evidence type="ECO:0000256" key="4">
    <source>
        <dbReference type="ARBA" id="ARBA00047984"/>
    </source>
</evidence>
<sequence length="141" mass="15848">MIAVTQPRRVAATSLAARVAQEQCSTLGQLVGYAVRFDEKSTSDTRIKYMTDGMIVRELLSDPMLSRYSVVIVDEAHERTLRTDLLLANLKKIIKKRNEAPTKDAKGKHSSNISNPLKIVVMSATLDAEKFSKFFYKYGHL</sequence>
<organism evidence="6 7">
    <name type="scientific">Candolleomyces eurysporus</name>
    <dbReference type="NCBI Taxonomy" id="2828524"/>
    <lineage>
        <taxon>Eukaryota</taxon>
        <taxon>Fungi</taxon>
        <taxon>Dikarya</taxon>
        <taxon>Basidiomycota</taxon>
        <taxon>Agaricomycotina</taxon>
        <taxon>Agaricomycetes</taxon>
        <taxon>Agaricomycetidae</taxon>
        <taxon>Agaricales</taxon>
        <taxon>Agaricineae</taxon>
        <taxon>Psathyrellaceae</taxon>
        <taxon>Candolleomyces</taxon>
    </lineage>
</organism>
<keyword evidence="3" id="KW-0067">ATP-binding</keyword>
<gene>
    <name evidence="6" type="ORF">H1R20_g4462</name>
</gene>
<evidence type="ECO:0000256" key="1">
    <source>
        <dbReference type="ARBA" id="ARBA00012552"/>
    </source>
</evidence>
<dbReference type="PROSITE" id="PS00690">
    <property type="entry name" value="DEAH_ATP_HELICASE"/>
    <property type="match status" value="1"/>
</dbReference>
<comment type="catalytic activity">
    <reaction evidence="4">
        <text>ATP + H2O = ADP + phosphate + H(+)</text>
        <dbReference type="Rhea" id="RHEA:13065"/>
        <dbReference type="ChEBI" id="CHEBI:15377"/>
        <dbReference type="ChEBI" id="CHEBI:15378"/>
        <dbReference type="ChEBI" id="CHEBI:30616"/>
        <dbReference type="ChEBI" id="CHEBI:43474"/>
        <dbReference type="ChEBI" id="CHEBI:456216"/>
        <dbReference type="EC" id="3.6.4.13"/>
    </reaction>
</comment>
<reference evidence="6" key="1">
    <citation type="submission" date="2022-06" db="EMBL/GenBank/DDBJ databases">
        <title>Genome Sequence of Candolleomyces eurysporus.</title>
        <authorList>
            <person name="Buettner E."/>
        </authorList>
    </citation>
    <scope>NUCLEOTIDE SEQUENCE</scope>
    <source>
        <strain evidence="6">VTCC 930004</strain>
    </source>
</reference>
<proteinExistence type="predicted"/>
<dbReference type="AlphaFoldDB" id="A0A9W8JDJ1"/>
<dbReference type="Proteomes" id="UP001140091">
    <property type="component" value="Unassembled WGS sequence"/>
</dbReference>
<keyword evidence="3" id="KW-0347">Helicase</keyword>
<dbReference type="SUPFAM" id="SSF52540">
    <property type="entry name" value="P-loop containing nucleoside triphosphate hydrolases"/>
    <property type="match status" value="1"/>
</dbReference>
<evidence type="ECO:0000313" key="6">
    <source>
        <dbReference type="EMBL" id="KAJ2932637.1"/>
    </source>
</evidence>
<dbReference type="PANTHER" id="PTHR18934:SF118">
    <property type="entry name" value="ATP-DEPENDENT RNA HELICASE DHX33"/>
    <property type="match status" value="1"/>
</dbReference>
<dbReference type="GO" id="GO:0045943">
    <property type="term" value="P:positive regulation of transcription by RNA polymerase I"/>
    <property type="evidence" value="ECO:0007669"/>
    <property type="project" value="TreeGrafter"/>
</dbReference>
<dbReference type="InterPro" id="IPR014001">
    <property type="entry name" value="Helicase_ATP-bd"/>
</dbReference>
<evidence type="ECO:0000313" key="7">
    <source>
        <dbReference type="Proteomes" id="UP001140091"/>
    </source>
</evidence>
<dbReference type="GO" id="GO:0003725">
    <property type="term" value="F:double-stranded RNA binding"/>
    <property type="evidence" value="ECO:0007669"/>
    <property type="project" value="TreeGrafter"/>
</dbReference>
<dbReference type="Gene3D" id="3.40.50.300">
    <property type="entry name" value="P-loop containing nucleotide triphosphate hydrolases"/>
    <property type="match status" value="1"/>
</dbReference>
<dbReference type="InterPro" id="IPR002464">
    <property type="entry name" value="DNA/RNA_helicase_DEAH_CS"/>
</dbReference>
<evidence type="ECO:0000256" key="2">
    <source>
        <dbReference type="ARBA" id="ARBA00022801"/>
    </source>
</evidence>
<dbReference type="PROSITE" id="PS51192">
    <property type="entry name" value="HELICASE_ATP_BIND_1"/>
    <property type="match status" value="1"/>
</dbReference>
<feature type="domain" description="Helicase ATP-binding" evidence="5">
    <location>
        <begin position="1"/>
        <end position="141"/>
    </location>
</feature>
<dbReference type="EC" id="3.6.4.13" evidence="1"/>
<evidence type="ECO:0000256" key="3">
    <source>
        <dbReference type="ARBA" id="ARBA00022806"/>
    </source>
</evidence>
<dbReference type="PANTHER" id="PTHR18934">
    <property type="entry name" value="ATP-DEPENDENT RNA HELICASE"/>
    <property type="match status" value="1"/>
</dbReference>
<keyword evidence="7" id="KW-1185">Reference proteome</keyword>
<keyword evidence="3" id="KW-0547">Nucleotide-binding</keyword>
<dbReference type="InterPro" id="IPR027417">
    <property type="entry name" value="P-loop_NTPase"/>
</dbReference>
<dbReference type="OrthoDB" id="10253254at2759"/>
<comment type="caution">
    <text evidence="6">The sequence shown here is derived from an EMBL/GenBank/DDBJ whole genome shotgun (WGS) entry which is preliminary data.</text>
</comment>
<dbReference type="GO" id="GO:0005730">
    <property type="term" value="C:nucleolus"/>
    <property type="evidence" value="ECO:0007669"/>
    <property type="project" value="TreeGrafter"/>
</dbReference>
<dbReference type="EMBL" id="JANBPK010000766">
    <property type="protein sequence ID" value="KAJ2932637.1"/>
    <property type="molecule type" value="Genomic_DNA"/>
</dbReference>
<evidence type="ECO:0000259" key="5">
    <source>
        <dbReference type="PROSITE" id="PS51192"/>
    </source>
</evidence>
<feature type="non-terminal residue" evidence="6">
    <location>
        <position position="141"/>
    </location>
</feature>
<dbReference type="GO" id="GO:0003724">
    <property type="term" value="F:RNA helicase activity"/>
    <property type="evidence" value="ECO:0007669"/>
    <property type="project" value="UniProtKB-EC"/>
</dbReference>
<keyword evidence="2" id="KW-0378">Hydrolase</keyword>
<protein>
    <recommendedName>
        <fullName evidence="1">RNA helicase</fullName>
        <ecNumber evidence="1">3.6.4.13</ecNumber>
    </recommendedName>
</protein>
<dbReference type="GO" id="GO:0016787">
    <property type="term" value="F:hydrolase activity"/>
    <property type="evidence" value="ECO:0007669"/>
    <property type="project" value="UniProtKB-KW"/>
</dbReference>